<organism evidence="2">
    <name type="scientific">Latrodectus hesperus</name>
    <name type="common">Western black widow spider</name>
    <dbReference type="NCBI Taxonomy" id="256737"/>
    <lineage>
        <taxon>Eukaryota</taxon>
        <taxon>Metazoa</taxon>
        <taxon>Ecdysozoa</taxon>
        <taxon>Arthropoda</taxon>
        <taxon>Chelicerata</taxon>
        <taxon>Arachnida</taxon>
        <taxon>Araneae</taxon>
        <taxon>Araneomorphae</taxon>
        <taxon>Entelegynae</taxon>
        <taxon>Araneoidea</taxon>
        <taxon>Theridiidae</taxon>
        <taxon>Latrodectus</taxon>
    </lineage>
</organism>
<evidence type="ECO:0000313" key="2">
    <source>
        <dbReference type="EMBL" id="ADV40384.1"/>
    </source>
</evidence>
<dbReference type="InterPro" id="IPR000182">
    <property type="entry name" value="GNAT_dom"/>
</dbReference>
<dbReference type="GO" id="GO:0016747">
    <property type="term" value="F:acyltransferase activity, transferring groups other than amino-acyl groups"/>
    <property type="evidence" value="ECO:0007669"/>
    <property type="project" value="InterPro"/>
</dbReference>
<feature type="non-terminal residue" evidence="2">
    <location>
        <position position="280"/>
    </location>
</feature>
<dbReference type="AlphaFoldDB" id="E7D1Z0"/>
<dbReference type="PANTHER" id="PTHR47237">
    <property type="entry name" value="SLL0310 PROTEIN"/>
    <property type="match status" value="1"/>
</dbReference>
<dbReference type="PROSITE" id="PS51186">
    <property type="entry name" value="GNAT"/>
    <property type="match status" value="1"/>
</dbReference>
<name>E7D1Z0_LATHE</name>
<dbReference type="EMBL" id="HQ006094">
    <property type="protein sequence ID" value="ADV40384.1"/>
    <property type="molecule type" value="mRNA"/>
</dbReference>
<dbReference type="InterPro" id="IPR016181">
    <property type="entry name" value="Acyl_CoA_acyltransferase"/>
</dbReference>
<proteinExistence type="evidence at transcript level"/>
<accession>E7D1Z0</accession>
<evidence type="ECO:0000259" key="1">
    <source>
        <dbReference type="PROSITE" id="PS51186"/>
    </source>
</evidence>
<dbReference type="Gene3D" id="3.40.630.30">
    <property type="match status" value="1"/>
</dbReference>
<sequence>MKRAAIKAFNYFNYAALNSRKFTKKLCPTNIQQHSLRRSHQAIQREENLLIPEGLTEGHKARQQWLSVDQWRIKSSTEHLRHLKYRLRHPEWKDLPRIIALKRQQGTQDVPSSLETWFKLDPEGFLIAETTSGDIACVVAVLRHHENFYFAGLLYVPEKYRGLGIGRKTCFTAFERIDSKSSSGLNAVPGRMECYRDGLLSPIVENKWKCVVNETSDRVNPFVLNSRLPEGVTVLPYHRLQQPHVIKYDHSLHGIQRKSFLELSLKEPHSRTFVAFKDGA</sequence>
<dbReference type="PANTHER" id="PTHR47237:SF1">
    <property type="entry name" value="SLL0310 PROTEIN"/>
    <property type="match status" value="1"/>
</dbReference>
<keyword evidence="2" id="KW-0808">Transferase</keyword>
<feature type="domain" description="N-acetyltransferase" evidence="1">
    <location>
        <begin position="85"/>
        <end position="229"/>
    </location>
</feature>
<dbReference type="InterPro" id="IPR052729">
    <property type="entry name" value="Acyl/Acetyltrans_Enzymes"/>
</dbReference>
<protein>
    <submittedName>
        <fullName evidence="2">Putative GCN5-related N-acetyltransferase</fullName>
    </submittedName>
</protein>
<reference evidence="2" key="1">
    <citation type="submission" date="2010-07" db="EMBL/GenBank/DDBJ databases">
        <title>Identification of Proteins Involved in Black Widow Spider Wrapping Silk Fibers.</title>
        <authorList>
            <person name="Nguyen A."/>
            <person name="Verduzco A."/>
            <person name="Vierra C."/>
        </authorList>
    </citation>
    <scope>NUCLEOTIDE SEQUENCE</scope>
</reference>
<dbReference type="SUPFAM" id="SSF55729">
    <property type="entry name" value="Acyl-CoA N-acyltransferases (Nat)"/>
    <property type="match status" value="1"/>
</dbReference>